<dbReference type="Pfam" id="PF04161">
    <property type="entry name" value="Arv1"/>
    <property type="match status" value="1"/>
</dbReference>
<keyword evidence="6 10" id="KW-1133">Transmembrane helix</keyword>
<evidence type="ECO:0000256" key="8">
    <source>
        <dbReference type="ARBA" id="ARBA00023098"/>
    </source>
</evidence>
<keyword evidence="3 10" id="KW-0813">Transport</keyword>
<keyword evidence="5 10" id="KW-0256">Endoplasmic reticulum</keyword>
<dbReference type="AlphaFoldDB" id="A0A1X0Q841"/>
<comment type="caution">
    <text evidence="11">The sequence shown here is derived from an EMBL/GenBank/DDBJ whole genome shotgun (WGS) entry which is preliminary data.</text>
</comment>
<evidence type="ECO:0000313" key="11">
    <source>
        <dbReference type="EMBL" id="ORD95932.1"/>
    </source>
</evidence>
<evidence type="ECO:0000256" key="3">
    <source>
        <dbReference type="ARBA" id="ARBA00022448"/>
    </source>
</evidence>
<dbReference type="EMBL" id="LTAI01000133">
    <property type="protein sequence ID" value="ORD99675.1"/>
    <property type="molecule type" value="Genomic_DNA"/>
</dbReference>
<evidence type="ECO:0000256" key="6">
    <source>
        <dbReference type="ARBA" id="ARBA00022989"/>
    </source>
</evidence>
<keyword evidence="9 10" id="KW-0472">Membrane</keyword>
<evidence type="ECO:0000256" key="4">
    <source>
        <dbReference type="ARBA" id="ARBA00022692"/>
    </source>
</evidence>
<keyword evidence="8 10" id="KW-0443">Lipid metabolism</keyword>
<comment type="subcellular location">
    <subcellularLocation>
        <location evidence="1 10">Endoplasmic reticulum membrane</location>
        <topology evidence="1 10">Multi-pass membrane protein</topology>
    </subcellularLocation>
    <subcellularLocation>
        <location evidence="10">Golgi apparatus membrane</location>
        <topology evidence="10">Multi-pass membrane protein</topology>
    </subcellularLocation>
</comment>
<evidence type="ECO:0000256" key="1">
    <source>
        <dbReference type="ARBA" id="ARBA00004477"/>
    </source>
</evidence>
<comment type="function">
    <text evidence="10">Regulates also the sphingolipid metabolism.</text>
</comment>
<keyword evidence="4 10" id="KW-0812">Transmembrane</keyword>
<dbReference type="EMBL" id="LVKB01000153">
    <property type="protein sequence ID" value="ORD95932.1"/>
    <property type="molecule type" value="Genomic_DNA"/>
</dbReference>
<reference evidence="13 14" key="1">
    <citation type="journal article" date="2017" name="Environ. Microbiol.">
        <title>Decay of the glycolytic pathway and adaptation to intranuclear parasitism within Enterocytozoonidae microsporidia.</title>
        <authorList>
            <person name="Wiredu Boakye D."/>
            <person name="Jaroenlak P."/>
            <person name="Prachumwat A."/>
            <person name="Williams T.A."/>
            <person name="Bateman K.S."/>
            <person name="Itsathitphaisarn O."/>
            <person name="Sritunyalucksana K."/>
            <person name="Paszkiewicz K.H."/>
            <person name="Moore K.A."/>
            <person name="Stentiford G.D."/>
            <person name="Williams B.A."/>
        </authorList>
    </citation>
    <scope>NUCLEOTIDE SEQUENCE [LARGE SCALE GENOMIC DNA]</scope>
    <source>
        <strain evidence="12">Canceri</strain>
        <strain evidence="14">canceri</strain>
        <strain evidence="11 13">GB1</strain>
    </source>
</reference>
<keyword evidence="10" id="KW-0746">Sphingolipid metabolism</keyword>
<dbReference type="Proteomes" id="UP000192356">
    <property type="component" value="Unassembled WGS sequence"/>
</dbReference>
<dbReference type="VEuPathDB" id="MicrosporidiaDB:HERIO_2085"/>
<keyword evidence="10" id="KW-0333">Golgi apparatus</keyword>
<dbReference type="GO" id="GO:0097036">
    <property type="term" value="P:regulation of plasma membrane sterol distribution"/>
    <property type="evidence" value="ECO:0007669"/>
    <property type="project" value="UniProtKB-UniRule"/>
</dbReference>
<evidence type="ECO:0000256" key="10">
    <source>
        <dbReference type="RuleBase" id="RU368065"/>
    </source>
</evidence>
<feature type="transmembrane region" description="Helical" evidence="10">
    <location>
        <begin position="123"/>
        <end position="141"/>
    </location>
</feature>
<keyword evidence="13" id="KW-1185">Reference proteome</keyword>
<dbReference type="GO" id="GO:0016125">
    <property type="term" value="P:sterol metabolic process"/>
    <property type="evidence" value="ECO:0007669"/>
    <property type="project" value="UniProtKB-UniRule"/>
</dbReference>
<evidence type="ECO:0000313" key="13">
    <source>
        <dbReference type="Proteomes" id="UP000192356"/>
    </source>
</evidence>
<dbReference type="GO" id="GO:0006665">
    <property type="term" value="P:sphingolipid metabolic process"/>
    <property type="evidence" value="ECO:0007669"/>
    <property type="project" value="UniProtKB-UniRule"/>
</dbReference>
<protein>
    <recommendedName>
        <fullName evidence="10">Protein ARV</fullName>
    </recommendedName>
</protein>
<keyword evidence="7 10" id="KW-0445">Lipid transport</keyword>
<comment type="similarity">
    <text evidence="2 10">Belongs to the ARV1 family.</text>
</comment>
<evidence type="ECO:0000256" key="5">
    <source>
        <dbReference type="ARBA" id="ARBA00022824"/>
    </source>
</evidence>
<dbReference type="GO" id="GO:0000139">
    <property type="term" value="C:Golgi membrane"/>
    <property type="evidence" value="ECO:0007669"/>
    <property type="project" value="UniProtKB-SubCell"/>
</dbReference>
<name>A0A1X0Q841_9MICR</name>
<proteinExistence type="inferred from homology"/>
<dbReference type="VEuPathDB" id="MicrosporidiaDB:A0H76_403"/>
<evidence type="ECO:0000256" key="9">
    <source>
        <dbReference type="ARBA" id="ARBA00023136"/>
    </source>
</evidence>
<feature type="transmembrane region" description="Helical" evidence="10">
    <location>
        <begin position="61"/>
        <end position="78"/>
    </location>
</feature>
<comment type="function">
    <text evidence="10">Mediator of sterol homeostasis involved in sterol uptake, trafficking and distribution into membranes.</text>
</comment>
<dbReference type="GO" id="GO:0032366">
    <property type="term" value="P:intracellular sterol transport"/>
    <property type="evidence" value="ECO:0007669"/>
    <property type="project" value="UniProtKB-UniRule"/>
</dbReference>
<feature type="transmembrane region" description="Helical" evidence="10">
    <location>
        <begin position="98"/>
        <end position="117"/>
    </location>
</feature>
<evidence type="ECO:0000256" key="2">
    <source>
        <dbReference type="ARBA" id="ARBA00009187"/>
    </source>
</evidence>
<accession>A0A1X0Q841</accession>
<dbReference type="InterPro" id="IPR007290">
    <property type="entry name" value="Arv1"/>
</dbReference>
<dbReference type="GO" id="GO:0005789">
    <property type="term" value="C:endoplasmic reticulum membrane"/>
    <property type="evidence" value="ECO:0007669"/>
    <property type="project" value="UniProtKB-SubCell"/>
</dbReference>
<sequence>MNYSCLNCDKSNEINKTICKYCNKTIDSYKERNITYKLIDMLLMNDKVYKHLLNNYLPNNLDFLITLVVLFITSIFLLKKYDIFYLLDYNLINNYKVISIFLLSNVYLYSIIIFYIFNCIKLYILIIILILQTNLFIKLLLNNFIITSKTQQSY</sequence>
<gene>
    <name evidence="12" type="ORF">A0H76_403</name>
    <name evidence="11" type="ORF">HERIO_2085</name>
</gene>
<evidence type="ECO:0000256" key="7">
    <source>
        <dbReference type="ARBA" id="ARBA00023055"/>
    </source>
</evidence>
<organism evidence="11 13">
    <name type="scientific">Hepatospora eriocheir</name>
    <dbReference type="NCBI Taxonomy" id="1081669"/>
    <lineage>
        <taxon>Eukaryota</taxon>
        <taxon>Fungi</taxon>
        <taxon>Fungi incertae sedis</taxon>
        <taxon>Microsporidia</taxon>
        <taxon>Hepatosporidae</taxon>
        <taxon>Hepatospora</taxon>
    </lineage>
</organism>
<evidence type="ECO:0000313" key="14">
    <source>
        <dbReference type="Proteomes" id="UP000192501"/>
    </source>
</evidence>
<evidence type="ECO:0000313" key="12">
    <source>
        <dbReference type="EMBL" id="ORD99675.1"/>
    </source>
</evidence>
<dbReference type="Proteomes" id="UP000192501">
    <property type="component" value="Unassembled WGS sequence"/>
</dbReference>